<evidence type="ECO:0000256" key="1">
    <source>
        <dbReference type="SAM" id="MobiDB-lite"/>
    </source>
</evidence>
<evidence type="ECO:0000313" key="3">
    <source>
        <dbReference type="Proteomes" id="UP000837857"/>
    </source>
</evidence>
<accession>A0ABN8IC08</accession>
<sequence length="191" mass="20965">MRAVAQGPYTRSLWDGQGPEIWLSDRLIGHVTSEVRDAQVLMFNPFVPGRLQRPTPCQSHLASVNGGEVRVGGTNGRGAGCRGASPRRAHRTQSSRGRLYARASTAPDRRTVTSTYEHATVPNRVTPAAGPAPKQQSPRIIGVKGAYDARPRNYRHLSDTPRVNSHAKSAEINWYRCTCDGPRPAMIRCAR</sequence>
<feature type="region of interest" description="Disordered" evidence="1">
    <location>
        <begin position="68"/>
        <end position="111"/>
    </location>
</feature>
<reference evidence="2" key="1">
    <citation type="submission" date="2022-03" db="EMBL/GenBank/DDBJ databases">
        <authorList>
            <person name="Martin H S."/>
        </authorList>
    </citation>
    <scope>NUCLEOTIDE SEQUENCE</scope>
</reference>
<gene>
    <name evidence="2" type="ORF">IPOD504_LOCUS7454</name>
</gene>
<proteinExistence type="predicted"/>
<dbReference type="Proteomes" id="UP000837857">
    <property type="component" value="Chromosome 2"/>
</dbReference>
<evidence type="ECO:0000313" key="2">
    <source>
        <dbReference type="EMBL" id="CAH2050435.1"/>
    </source>
</evidence>
<organism evidence="2 3">
    <name type="scientific">Iphiclides podalirius</name>
    <name type="common">scarce swallowtail</name>
    <dbReference type="NCBI Taxonomy" id="110791"/>
    <lineage>
        <taxon>Eukaryota</taxon>
        <taxon>Metazoa</taxon>
        <taxon>Ecdysozoa</taxon>
        <taxon>Arthropoda</taxon>
        <taxon>Hexapoda</taxon>
        <taxon>Insecta</taxon>
        <taxon>Pterygota</taxon>
        <taxon>Neoptera</taxon>
        <taxon>Endopterygota</taxon>
        <taxon>Lepidoptera</taxon>
        <taxon>Glossata</taxon>
        <taxon>Ditrysia</taxon>
        <taxon>Papilionoidea</taxon>
        <taxon>Papilionidae</taxon>
        <taxon>Papilioninae</taxon>
        <taxon>Iphiclides</taxon>
    </lineage>
</organism>
<dbReference type="EMBL" id="OW152814">
    <property type="protein sequence ID" value="CAH2050435.1"/>
    <property type="molecule type" value="Genomic_DNA"/>
</dbReference>
<protein>
    <submittedName>
        <fullName evidence="2">Uncharacterized protein</fullName>
    </submittedName>
</protein>
<feature type="non-terminal residue" evidence="2">
    <location>
        <position position="1"/>
    </location>
</feature>
<name>A0ABN8IC08_9NEOP</name>
<feature type="compositionally biased region" description="Gly residues" evidence="1">
    <location>
        <begin position="69"/>
        <end position="81"/>
    </location>
</feature>
<keyword evidence="3" id="KW-1185">Reference proteome</keyword>